<dbReference type="GeneID" id="54588596"/>
<dbReference type="EMBL" id="ML987199">
    <property type="protein sequence ID" value="KAF2246018.1"/>
    <property type="molecule type" value="Genomic_DNA"/>
</dbReference>
<protein>
    <submittedName>
        <fullName evidence="1">Uncharacterized protein</fullName>
    </submittedName>
</protein>
<evidence type="ECO:0000313" key="2">
    <source>
        <dbReference type="Proteomes" id="UP000800094"/>
    </source>
</evidence>
<dbReference type="Proteomes" id="UP000800094">
    <property type="component" value="Unassembled WGS sequence"/>
</dbReference>
<evidence type="ECO:0000313" key="1">
    <source>
        <dbReference type="EMBL" id="KAF2246018.1"/>
    </source>
</evidence>
<dbReference type="AlphaFoldDB" id="A0A6A6I7G7"/>
<name>A0A6A6I7G7_9PLEO</name>
<accession>A0A6A6I7G7</accession>
<organism evidence="1 2">
    <name type="scientific">Trematosphaeria pertusa</name>
    <dbReference type="NCBI Taxonomy" id="390896"/>
    <lineage>
        <taxon>Eukaryota</taxon>
        <taxon>Fungi</taxon>
        <taxon>Dikarya</taxon>
        <taxon>Ascomycota</taxon>
        <taxon>Pezizomycotina</taxon>
        <taxon>Dothideomycetes</taxon>
        <taxon>Pleosporomycetidae</taxon>
        <taxon>Pleosporales</taxon>
        <taxon>Massarineae</taxon>
        <taxon>Trematosphaeriaceae</taxon>
        <taxon>Trematosphaeria</taxon>
    </lineage>
</organism>
<dbReference type="RefSeq" id="XP_033681022.1">
    <property type="nucleotide sequence ID" value="XM_033835266.1"/>
</dbReference>
<keyword evidence="2" id="KW-1185">Reference proteome</keyword>
<proteinExistence type="predicted"/>
<sequence>MVSSAWLSRSSCRRTHFYDGGVVAVFKRFLFSGSLHHRESDGGEQPATCGRPEALFTYAIVPSSRRRAPYSLRGKYVIACSTCSLLTILQKVPYPPHLTRNQRL</sequence>
<gene>
    <name evidence="1" type="ORF">BU26DRAFT_60152</name>
</gene>
<reference evidence="1" key="1">
    <citation type="journal article" date="2020" name="Stud. Mycol.">
        <title>101 Dothideomycetes genomes: a test case for predicting lifestyles and emergence of pathogens.</title>
        <authorList>
            <person name="Haridas S."/>
            <person name="Albert R."/>
            <person name="Binder M."/>
            <person name="Bloem J."/>
            <person name="Labutti K."/>
            <person name="Salamov A."/>
            <person name="Andreopoulos B."/>
            <person name="Baker S."/>
            <person name="Barry K."/>
            <person name="Bills G."/>
            <person name="Bluhm B."/>
            <person name="Cannon C."/>
            <person name="Castanera R."/>
            <person name="Culley D."/>
            <person name="Daum C."/>
            <person name="Ezra D."/>
            <person name="Gonzalez J."/>
            <person name="Henrissat B."/>
            <person name="Kuo A."/>
            <person name="Liang C."/>
            <person name="Lipzen A."/>
            <person name="Lutzoni F."/>
            <person name="Magnuson J."/>
            <person name="Mondo S."/>
            <person name="Nolan M."/>
            <person name="Ohm R."/>
            <person name="Pangilinan J."/>
            <person name="Park H.-J."/>
            <person name="Ramirez L."/>
            <person name="Alfaro M."/>
            <person name="Sun H."/>
            <person name="Tritt A."/>
            <person name="Yoshinaga Y."/>
            <person name="Zwiers L.-H."/>
            <person name="Turgeon B."/>
            <person name="Goodwin S."/>
            <person name="Spatafora J."/>
            <person name="Crous P."/>
            <person name="Grigoriev I."/>
        </authorList>
    </citation>
    <scope>NUCLEOTIDE SEQUENCE</scope>
    <source>
        <strain evidence="1">CBS 122368</strain>
    </source>
</reference>